<evidence type="ECO:0000313" key="3">
    <source>
        <dbReference type="Proteomes" id="UP001164803"/>
    </source>
</evidence>
<dbReference type="Pfam" id="PF01248">
    <property type="entry name" value="Ribosomal_L7Ae"/>
    <property type="match status" value="1"/>
</dbReference>
<evidence type="ECO:0000313" key="2">
    <source>
        <dbReference type="EMBL" id="WAH35367.1"/>
    </source>
</evidence>
<proteinExistence type="predicted"/>
<protein>
    <submittedName>
        <fullName evidence="2">Ribosomal L7Ae/L30e/S12e/Gadd45 family protein</fullName>
    </submittedName>
</protein>
<dbReference type="EMBL" id="CP104064">
    <property type="protein sequence ID" value="WAH35367.1"/>
    <property type="molecule type" value="Genomic_DNA"/>
</dbReference>
<feature type="domain" description="Ribosomal protein eL8/eL30/eS12/Gadd45" evidence="1">
    <location>
        <begin position="6"/>
        <end position="96"/>
    </location>
</feature>
<accession>A0ABY6YXM6</accession>
<reference evidence="2" key="1">
    <citation type="submission" date="2022-08" db="EMBL/GenBank/DDBJ databases">
        <title>Alicyclobacillus dauci DSM2870, complete genome.</title>
        <authorList>
            <person name="Wang Q."/>
            <person name="Cai R."/>
            <person name="Wang Z."/>
        </authorList>
    </citation>
    <scope>NUCLEOTIDE SEQUENCE</scope>
    <source>
        <strain evidence="2">DSM 28700</strain>
    </source>
</reference>
<name>A0ABY6YXM6_9BACL</name>
<evidence type="ECO:0000259" key="1">
    <source>
        <dbReference type="Pfam" id="PF01248"/>
    </source>
</evidence>
<dbReference type="InterPro" id="IPR004038">
    <property type="entry name" value="Ribosomal_eL8/eL30/eS12/Gad45"/>
</dbReference>
<dbReference type="SUPFAM" id="SSF55315">
    <property type="entry name" value="L30e-like"/>
    <property type="match status" value="1"/>
</dbReference>
<keyword evidence="3" id="KW-1185">Reference proteome</keyword>
<dbReference type="RefSeq" id="WP_268042536.1">
    <property type="nucleotide sequence ID" value="NZ_CP104064.1"/>
</dbReference>
<dbReference type="Gene3D" id="3.30.1330.30">
    <property type="match status" value="1"/>
</dbReference>
<dbReference type="Proteomes" id="UP001164803">
    <property type="component" value="Chromosome"/>
</dbReference>
<organism evidence="2 3">
    <name type="scientific">Alicyclobacillus dauci</name>
    <dbReference type="NCBI Taxonomy" id="1475485"/>
    <lineage>
        <taxon>Bacteria</taxon>
        <taxon>Bacillati</taxon>
        <taxon>Bacillota</taxon>
        <taxon>Bacilli</taxon>
        <taxon>Bacillales</taxon>
        <taxon>Alicyclobacillaceae</taxon>
        <taxon>Alicyclobacillus</taxon>
    </lineage>
</organism>
<dbReference type="InterPro" id="IPR029064">
    <property type="entry name" value="Ribosomal_eL30-like_sf"/>
</dbReference>
<sequence length="115" mass="12113">MSGIDRVYGLIGLAKRAGQLVDGQERILQAVTARKAKLVIVTEDAGANGRKKLQDKANSYDVPVVTFADKGSLGRAIGRDEAAAIAVMDPGFADKLLERFGELHGGGAFDESPSL</sequence>
<gene>
    <name evidence="2" type="ORF">NZD86_13780</name>
</gene>